<reference evidence="1 2" key="1">
    <citation type="submission" date="2015-12" db="EMBL/GenBank/DDBJ databases">
        <title>Genome sequence of Mucilaginibacter gotjawali.</title>
        <authorList>
            <person name="Lee J.S."/>
            <person name="Lee K.C."/>
            <person name="Kim K.K."/>
            <person name="Lee B.W."/>
        </authorList>
    </citation>
    <scope>NUCLEOTIDE SEQUENCE [LARGE SCALE GENOMIC DNA]</scope>
    <source>
        <strain evidence="1 2">SA3-7</strain>
    </source>
</reference>
<accession>A0A0X8X1N8</accession>
<dbReference type="EMBL" id="AP017313">
    <property type="protein sequence ID" value="BAU54001.1"/>
    <property type="molecule type" value="Genomic_DNA"/>
</dbReference>
<dbReference type="AlphaFoldDB" id="A0A0X8X1N8"/>
<dbReference type="OrthoDB" id="1196478at2"/>
<dbReference type="Proteomes" id="UP000218263">
    <property type="component" value="Chromosome"/>
</dbReference>
<evidence type="ECO:0000313" key="1">
    <source>
        <dbReference type="EMBL" id="BAU54001.1"/>
    </source>
</evidence>
<proteinExistence type="predicted"/>
<keyword evidence="2" id="KW-1185">Reference proteome</keyword>
<dbReference type="KEGG" id="mgot:MgSA37_02172"/>
<sequence length="376" mass="43180">MHNNSLPGDYNKLNILIIRITCLCWLPVKVLGWRMFTTNRLFPTAPVFEITGRFPPAIHIALFSLSILLLFLLLISPKNKIFLAALLGAEIISCLLDQNRIQPWDYLYMFTLFIFIVNTGNQKLATIAFAFILASTYFYSGLGKLNEGFLQTIWSKMILHLFLRIPAKTAQQGWLFYGGYCAGFFELTAGLGLLFTRTRRIAAGLLILMHLFILIFLGPPGLNYNRIVWPWNMAMILYLYLIFFKNNKSDLAFKHLLSGRNVPVLICWGILPAFNLAGYWDNYLSSAMYSGKLPQMIICVKDTSKCPGLRRFCKPDYRHLCNDYSTIDLGYWALSETNVAPYPEIRVYKKIQHQLEIRYPAAGLSFNYLVEGKQQK</sequence>
<name>A0A0X8X1N8_9SPHI</name>
<organism evidence="1 2">
    <name type="scientific">Mucilaginibacter gotjawali</name>
    <dbReference type="NCBI Taxonomy" id="1550579"/>
    <lineage>
        <taxon>Bacteria</taxon>
        <taxon>Pseudomonadati</taxon>
        <taxon>Bacteroidota</taxon>
        <taxon>Sphingobacteriia</taxon>
        <taxon>Sphingobacteriales</taxon>
        <taxon>Sphingobacteriaceae</taxon>
        <taxon>Mucilaginibacter</taxon>
    </lineage>
</organism>
<protein>
    <submittedName>
        <fullName evidence="1">Uncharacterized protein</fullName>
    </submittedName>
</protein>
<evidence type="ECO:0000313" key="2">
    <source>
        <dbReference type="Proteomes" id="UP000218263"/>
    </source>
</evidence>
<dbReference type="RefSeq" id="WP_096351783.1">
    <property type="nucleotide sequence ID" value="NZ_AP017313.1"/>
</dbReference>
<gene>
    <name evidence="1" type="ORF">MgSA37_02172</name>
</gene>